<gene>
    <name evidence="1" type="ORF">DA01_00515</name>
</gene>
<reference evidence="1 2" key="1">
    <citation type="journal article" date="2015" name="Sci. Rep.">
        <title>A comparative genomics and reductive dehalogenase gene transcription study of two chloroethene-respiring bacteria, Dehalococcoides mccartyi strains MB and 11a.</title>
        <authorList>
            <person name="Low A."/>
            <person name="Shen Z."/>
            <person name="Cheng D."/>
            <person name="Rogers M.J."/>
            <person name="Lee P.K."/>
            <person name="He J."/>
        </authorList>
    </citation>
    <scope>NUCLEOTIDE SEQUENCE [LARGE SCALE GENOMIC DNA]</scope>
    <source>
        <strain evidence="1 2">MB</strain>
    </source>
</reference>
<proteinExistence type="predicted"/>
<evidence type="ECO:0000313" key="1">
    <source>
        <dbReference type="EMBL" id="KSV19014.1"/>
    </source>
</evidence>
<sequence length="59" mass="6884">MNLNPYVICIPEGKNAQHYSDNYQNKPYYNSHMPMIKGKYEYNIKPKSLFTLTAGRGQI</sequence>
<dbReference type="Proteomes" id="UP000053577">
    <property type="component" value="Unassembled WGS sequence"/>
</dbReference>
<organism evidence="1 2">
    <name type="scientific">Dehalococcoides mccartyi</name>
    <dbReference type="NCBI Taxonomy" id="61435"/>
    <lineage>
        <taxon>Bacteria</taxon>
        <taxon>Bacillati</taxon>
        <taxon>Chloroflexota</taxon>
        <taxon>Dehalococcoidia</taxon>
        <taxon>Dehalococcoidales</taxon>
        <taxon>Dehalococcoidaceae</taxon>
        <taxon>Dehalococcoides</taxon>
    </lineage>
</organism>
<dbReference type="AlphaFoldDB" id="A0A0V8M5K7"/>
<comment type="caution">
    <text evidence="1">The sequence shown here is derived from an EMBL/GenBank/DDBJ whole genome shotgun (WGS) entry which is preliminary data.</text>
</comment>
<dbReference type="PATRIC" id="fig|61435.5.peg.110"/>
<accession>A0A0V8M5K7</accession>
<protein>
    <submittedName>
        <fullName evidence="1">Uncharacterized protein</fullName>
    </submittedName>
</protein>
<dbReference type="EMBL" id="JGYD01000001">
    <property type="protein sequence ID" value="KSV19014.1"/>
    <property type="molecule type" value="Genomic_DNA"/>
</dbReference>
<evidence type="ECO:0000313" key="2">
    <source>
        <dbReference type="Proteomes" id="UP000053577"/>
    </source>
</evidence>
<name>A0A0V8M5K7_9CHLR</name>